<reference evidence="2" key="2">
    <citation type="submission" date="2021-09" db="EMBL/GenBank/DDBJ databases">
        <authorList>
            <person name="Jia N."/>
            <person name="Wang J."/>
            <person name="Shi W."/>
            <person name="Du L."/>
            <person name="Sun Y."/>
            <person name="Zhan W."/>
            <person name="Jiang J."/>
            <person name="Wang Q."/>
            <person name="Zhang B."/>
            <person name="Ji P."/>
            <person name="Sakyi L.B."/>
            <person name="Cui X."/>
            <person name="Yuan T."/>
            <person name="Jiang B."/>
            <person name="Yang W."/>
            <person name="Lam T.T.-Y."/>
            <person name="Chang Q."/>
            <person name="Ding S."/>
            <person name="Wang X."/>
            <person name="Zhu J."/>
            <person name="Ruan X."/>
            <person name="Zhao L."/>
            <person name="Wei J."/>
            <person name="Que T."/>
            <person name="Du C."/>
            <person name="Cheng J."/>
            <person name="Dai P."/>
            <person name="Han X."/>
            <person name="Huang E."/>
            <person name="Gao Y."/>
            <person name="Liu J."/>
            <person name="Shao H."/>
            <person name="Ye R."/>
            <person name="Li L."/>
            <person name="Wei W."/>
            <person name="Wang X."/>
            <person name="Wang C."/>
            <person name="Huo Q."/>
            <person name="Li W."/>
            <person name="Guo W."/>
            <person name="Chen H."/>
            <person name="Chen S."/>
            <person name="Zhou L."/>
            <person name="Zhou L."/>
            <person name="Ni X."/>
            <person name="Tian J."/>
            <person name="Zhou Y."/>
            <person name="Sheng Y."/>
            <person name="Liu T."/>
            <person name="Pan Y."/>
            <person name="Xia L."/>
            <person name="Li J."/>
            <person name="Zhao F."/>
            <person name="Cao W."/>
        </authorList>
    </citation>
    <scope>NUCLEOTIDE SEQUENCE</scope>
    <source>
        <strain evidence="2">Rmic-2018</strain>
        <tissue evidence="2">Larvae</tissue>
    </source>
</reference>
<organism evidence="2 3">
    <name type="scientific">Rhipicephalus microplus</name>
    <name type="common">Cattle tick</name>
    <name type="synonym">Boophilus microplus</name>
    <dbReference type="NCBI Taxonomy" id="6941"/>
    <lineage>
        <taxon>Eukaryota</taxon>
        <taxon>Metazoa</taxon>
        <taxon>Ecdysozoa</taxon>
        <taxon>Arthropoda</taxon>
        <taxon>Chelicerata</taxon>
        <taxon>Arachnida</taxon>
        <taxon>Acari</taxon>
        <taxon>Parasitiformes</taxon>
        <taxon>Ixodida</taxon>
        <taxon>Ixodoidea</taxon>
        <taxon>Ixodidae</taxon>
        <taxon>Rhipicephalinae</taxon>
        <taxon>Rhipicephalus</taxon>
        <taxon>Boophilus</taxon>
    </lineage>
</organism>
<dbReference type="Proteomes" id="UP000821866">
    <property type="component" value="Unassembled WGS sequence"/>
</dbReference>
<feature type="compositionally biased region" description="Basic residues" evidence="1">
    <location>
        <begin position="40"/>
        <end position="49"/>
    </location>
</feature>
<keyword evidence="3" id="KW-1185">Reference proteome</keyword>
<gene>
    <name evidence="2" type="ORF">HPB51_028017</name>
</gene>
<dbReference type="EMBL" id="JABSTU010004648">
    <property type="protein sequence ID" value="KAH7957996.1"/>
    <property type="molecule type" value="Genomic_DNA"/>
</dbReference>
<name>A0A9J6CYG7_RHIMP</name>
<protein>
    <submittedName>
        <fullName evidence="2">Uncharacterized protein</fullName>
    </submittedName>
</protein>
<feature type="compositionally biased region" description="Basic and acidic residues" evidence="1">
    <location>
        <begin position="28"/>
        <end position="39"/>
    </location>
</feature>
<feature type="region of interest" description="Disordered" evidence="1">
    <location>
        <begin position="22"/>
        <end position="49"/>
    </location>
</feature>
<accession>A0A9J6CYG7</accession>
<comment type="caution">
    <text evidence="2">The sequence shown here is derived from an EMBL/GenBank/DDBJ whole genome shotgun (WGS) entry which is preliminary data.</text>
</comment>
<sequence length="204" mass="22588">MVVEAQPSTAIRRHNFAAPRCGFSEAKPTADDHEHGEKKGKSKRVGHIVHRSSQIDRGECRHCNRFPTTVHTGGSLTAPARRESSAPQATVPSSAFKIAFYAGTLCYCHGSGVIKVRSQQPPKHQWQRRVLPESRGSCQELCGIRVHPKSLLTRIQPEILHGVEGDLADHELLQCMSRAYRGCLRYGAEMQSRCCLLAPSHQST</sequence>
<evidence type="ECO:0000313" key="2">
    <source>
        <dbReference type="EMBL" id="KAH7957996.1"/>
    </source>
</evidence>
<reference evidence="2" key="1">
    <citation type="journal article" date="2020" name="Cell">
        <title>Large-Scale Comparative Analyses of Tick Genomes Elucidate Their Genetic Diversity and Vector Capacities.</title>
        <authorList>
            <consortium name="Tick Genome and Microbiome Consortium (TIGMIC)"/>
            <person name="Jia N."/>
            <person name="Wang J."/>
            <person name="Shi W."/>
            <person name="Du L."/>
            <person name="Sun Y."/>
            <person name="Zhan W."/>
            <person name="Jiang J.F."/>
            <person name="Wang Q."/>
            <person name="Zhang B."/>
            <person name="Ji P."/>
            <person name="Bell-Sakyi L."/>
            <person name="Cui X.M."/>
            <person name="Yuan T.T."/>
            <person name="Jiang B.G."/>
            <person name="Yang W.F."/>
            <person name="Lam T.T."/>
            <person name="Chang Q.C."/>
            <person name="Ding S.J."/>
            <person name="Wang X.J."/>
            <person name="Zhu J.G."/>
            <person name="Ruan X.D."/>
            <person name="Zhao L."/>
            <person name="Wei J.T."/>
            <person name="Ye R.Z."/>
            <person name="Que T.C."/>
            <person name="Du C.H."/>
            <person name="Zhou Y.H."/>
            <person name="Cheng J.X."/>
            <person name="Dai P.F."/>
            <person name="Guo W.B."/>
            <person name="Han X.H."/>
            <person name="Huang E.J."/>
            <person name="Li L.F."/>
            <person name="Wei W."/>
            <person name="Gao Y.C."/>
            <person name="Liu J.Z."/>
            <person name="Shao H.Z."/>
            <person name="Wang X."/>
            <person name="Wang C.C."/>
            <person name="Yang T.C."/>
            <person name="Huo Q.B."/>
            <person name="Li W."/>
            <person name="Chen H.Y."/>
            <person name="Chen S.E."/>
            <person name="Zhou L.G."/>
            <person name="Ni X.B."/>
            <person name="Tian J.H."/>
            <person name="Sheng Y."/>
            <person name="Liu T."/>
            <person name="Pan Y.S."/>
            <person name="Xia L.Y."/>
            <person name="Li J."/>
            <person name="Zhao F."/>
            <person name="Cao W.C."/>
        </authorList>
    </citation>
    <scope>NUCLEOTIDE SEQUENCE</scope>
    <source>
        <strain evidence="2">Rmic-2018</strain>
    </source>
</reference>
<evidence type="ECO:0000313" key="3">
    <source>
        <dbReference type="Proteomes" id="UP000821866"/>
    </source>
</evidence>
<proteinExistence type="predicted"/>
<dbReference type="AlphaFoldDB" id="A0A9J6CYG7"/>
<evidence type="ECO:0000256" key="1">
    <source>
        <dbReference type="SAM" id="MobiDB-lite"/>
    </source>
</evidence>